<evidence type="ECO:0000313" key="1">
    <source>
        <dbReference type="EMBL" id="KAI3826177.1"/>
    </source>
</evidence>
<organism evidence="1 2">
    <name type="scientific">Smallanthus sonchifolius</name>
    <dbReference type="NCBI Taxonomy" id="185202"/>
    <lineage>
        <taxon>Eukaryota</taxon>
        <taxon>Viridiplantae</taxon>
        <taxon>Streptophyta</taxon>
        <taxon>Embryophyta</taxon>
        <taxon>Tracheophyta</taxon>
        <taxon>Spermatophyta</taxon>
        <taxon>Magnoliopsida</taxon>
        <taxon>eudicotyledons</taxon>
        <taxon>Gunneridae</taxon>
        <taxon>Pentapetalae</taxon>
        <taxon>asterids</taxon>
        <taxon>campanulids</taxon>
        <taxon>Asterales</taxon>
        <taxon>Asteraceae</taxon>
        <taxon>Asteroideae</taxon>
        <taxon>Heliantheae alliance</taxon>
        <taxon>Millerieae</taxon>
        <taxon>Smallanthus</taxon>
    </lineage>
</organism>
<evidence type="ECO:0000313" key="2">
    <source>
        <dbReference type="Proteomes" id="UP001056120"/>
    </source>
</evidence>
<dbReference type="Proteomes" id="UP001056120">
    <property type="component" value="Linkage Group LG01"/>
</dbReference>
<keyword evidence="2" id="KW-1185">Reference proteome</keyword>
<comment type="caution">
    <text evidence="1">The sequence shown here is derived from an EMBL/GenBank/DDBJ whole genome shotgun (WGS) entry which is preliminary data.</text>
</comment>
<protein>
    <submittedName>
        <fullName evidence="1">Uncharacterized protein</fullName>
    </submittedName>
</protein>
<dbReference type="EMBL" id="CM042018">
    <property type="protein sequence ID" value="KAI3826177.1"/>
    <property type="molecule type" value="Genomic_DNA"/>
</dbReference>
<reference evidence="2" key="1">
    <citation type="journal article" date="2022" name="Mol. Ecol. Resour.">
        <title>The genomes of chicory, endive, great burdock and yacon provide insights into Asteraceae palaeo-polyploidization history and plant inulin production.</title>
        <authorList>
            <person name="Fan W."/>
            <person name="Wang S."/>
            <person name="Wang H."/>
            <person name="Wang A."/>
            <person name="Jiang F."/>
            <person name="Liu H."/>
            <person name="Zhao H."/>
            <person name="Xu D."/>
            <person name="Zhang Y."/>
        </authorList>
    </citation>
    <scope>NUCLEOTIDE SEQUENCE [LARGE SCALE GENOMIC DNA]</scope>
    <source>
        <strain evidence="2">cv. Yunnan</strain>
    </source>
</reference>
<accession>A0ACB9K1R5</accession>
<name>A0ACB9K1R5_9ASTR</name>
<reference evidence="1 2" key="2">
    <citation type="journal article" date="2022" name="Mol. Ecol. Resour.">
        <title>The genomes of chicory, endive, great burdock and yacon provide insights into Asteraceae paleo-polyploidization history and plant inulin production.</title>
        <authorList>
            <person name="Fan W."/>
            <person name="Wang S."/>
            <person name="Wang H."/>
            <person name="Wang A."/>
            <person name="Jiang F."/>
            <person name="Liu H."/>
            <person name="Zhao H."/>
            <person name="Xu D."/>
            <person name="Zhang Y."/>
        </authorList>
    </citation>
    <scope>NUCLEOTIDE SEQUENCE [LARGE SCALE GENOMIC DNA]</scope>
    <source>
        <strain evidence="2">cv. Yunnan</strain>
        <tissue evidence="1">Leaves</tissue>
    </source>
</reference>
<sequence length="164" mass="17943">MEKDLQLSIELYDVKLRLLGQHQLQNVATATCAALCLRYQGWRMSDGAICTGLESTQLLGRSQFLTSVEAEALGLPATTILLDGAHTKESAKALADMIQITYPDGKLVFVVAMASDKDHQAFARELLAVKQVDGVFLTEVSIAGDQFRTASLSLLRDRWIQASD</sequence>
<proteinExistence type="predicted"/>
<gene>
    <name evidence="1" type="ORF">L1987_00222</name>
</gene>